<dbReference type="InterPro" id="IPR011129">
    <property type="entry name" value="CSD"/>
</dbReference>
<gene>
    <name evidence="2" type="ORF">BK666_27075</name>
</gene>
<dbReference type="Proteomes" id="UP000285349">
    <property type="component" value="Unassembled WGS sequence"/>
</dbReference>
<name>A0A423JQF9_9PSED</name>
<dbReference type="InterPro" id="IPR002059">
    <property type="entry name" value="CSP_DNA-bd"/>
</dbReference>
<dbReference type="Pfam" id="PF00313">
    <property type="entry name" value="CSD"/>
    <property type="match status" value="1"/>
</dbReference>
<evidence type="ECO:0000313" key="3">
    <source>
        <dbReference type="Proteomes" id="UP000285349"/>
    </source>
</evidence>
<comment type="caution">
    <text evidence="2">The sequence shown here is derived from an EMBL/GenBank/DDBJ whole genome shotgun (WGS) entry which is preliminary data.</text>
</comment>
<dbReference type="EMBL" id="MOBQ01000043">
    <property type="protein sequence ID" value="RON39894.1"/>
    <property type="molecule type" value="Genomic_DNA"/>
</dbReference>
<accession>A0A423JQF9</accession>
<dbReference type="GO" id="GO:0003676">
    <property type="term" value="F:nucleic acid binding"/>
    <property type="evidence" value="ECO:0007669"/>
    <property type="project" value="InterPro"/>
</dbReference>
<dbReference type="InterPro" id="IPR012340">
    <property type="entry name" value="NA-bd_OB-fold"/>
</dbReference>
<feature type="domain" description="CSD" evidence="1">
    <location>
        <begin position="1"/>
        <end position="65"/>
    </location>
</feature>
<dbReference type="Gene3D" id="2.40.50.140">
    <property type="entry name" value="Nucleic acid-binding proteins"/>
    <property type="match status" value="1"/>
</dbReference>
<dbReference type="SUPFAM" id="SSF50249">
    <property type="entry name" value="Nucleic acid-binding proteins"/>
    <property type="match status" value="1"/>
</dbReference>
<dbReference type="OrthoDB" id="72963at2"/>
<dbReference type="SMART" id="SM00357">
    <property type="entry name" value="CSP"/>
    <property type="match status" value="1"/>
</dbReference>
<dbReference type="RefSeq" id="WP_123514938.1">
    <property type="nucleotide sequence ID" value="NZ_MOBQ01000043.1"/>
</dbReference>
<reference evidence="2 3" key="1">
    <citation type="submission" date="2016-10" db="EMBL/GenBank/DDBJ databases">
        <title>Comparative genome analysis of multiple Pseudomonas spp. focuses on biocontrol and plant growth promoting traits.</title>
        <authorList>
            <person name="Tao X.-Y."/>
            <person name="Taylor C.G."/>
        </authorList>
    </citation>
    <scope>NUCLEOTIDE SEQUENCE [LARGE SCALE GENOMIC DNA]</scope>
    <source>
        <strain evidence="2 3">37A10</strain>
    </source>
</reference>
<evidence type="ECO:0000313" key="2">
    <source>
        <dbReference type="EMBL" id="RON39894.1"/>
    </source>
</evidence>
<sequence length="66" mass="6993">MATGIVKFVQKDGAFCFITPDGGGADLVAYPADIAGESKKFTALQKVSFDETMGPKGRQAINIQLQ</sequence>
<dbReference type="GO" id="GO:0005829">
    <property type="term" value="C:cytosol"/>
    <property type="evidence" value="ECO:0007669"/>
    <property type="project" value="UniProtKB-ARBA"/>
</dbReference>
<dbReference type="PROSITE" id="PS51857">
    <property type="entry name" value="CSD_2"/>
    <property type="match status" value="1"/>
</dbReference>
<organism evidence="2 3">
    <name type="scientific">Pseudomonas frederiksbergensis</name>
    <dbReference type="NCBI Taxonomy" id="104087"/>
    <lineage>
        <taxon>Bacteria</taxon>
        <taxon>Pseudomonadati</taxon>
        <taxon>Pseudomonadota</taxon>
        <taxon>Gammaproteobacteria</taxon>
        <taxon>Pseudomonadales</taxon>
        <taxon>Pseudomonadaceae</taxon>
        <taxon>Pseudomonas</taxon>
    </lineage>
</organism>
<proteinExistence type="predicted"/>
<protein>
    <recommendedName>
        <fullName evidence="1">CSD domain-containing protein</fullName>
    </recommendedName>
</protein>
<evidence type="ECO:0000259" key="1">
    <source>
        <dbReference type="PROSITE" id="PS51857"/>
    </source>
</evidence>
<dbReference type="AlphaFoldDB" id="A0A423JQF9"/>